<sequence>MASDWEPFSAALAAEGEFCRAVELWRFLECEGIGLSDWAAAFNAEVRAAGAEKNILIGYSMGGRLALHALLDDPELWDRAVIVSAHPGLTEQEERFRRMVNDAEWAALALTGDWGQFLKKWDEQSVLSSAFQRPEPDPRERLVNRRRAIARSFMEWSLGKQDNLLEVMPRMTCPVLWLTGSSDEKFTSLAQEAVEKLSNATHKTFDCGHRLPWEKPEDFLLAVKEFRDS</sequence>
<keyword evidence="1" id="KW-0456">Lyase</keyword>
<dbReference type="EMBL" id="BMXI01000014">
    <property type="protein sequence ID" value="GHC61736.1"/>
    <property type="molecule type" value="Genomic_DNA"/>
</dbReference>
<name>A0A918TT31_9BACT</name>
<dbReference type="GO" id="GO:0016829">
    <property type="term" value="F:lyase activity"/>
    <property type="evidence" value="ECO:0007669"/>
    <property type="project" value="UniProtKB-KW"/>
</dbReference>
<proteinExistence type="predicted"/>
<dbReference type="InterPro" id="IPR029058">
    <property type="entry name" value="AB_hydrolase_fold"/>
</dbReference>
<reference evidence="3" key="1">
    <citation type="journal article" date="2014" name="Int. J. Syst. Evol. Microbiol.">
        <title>Complete genome sequence of Corynebacterium casei LMG S-19264T (=DSM 44701T), isolated from a smear-ripened cheese.</title>
        <authorList>
            <consortium name="US DOE Joint Genome Institute (JGI-PGF)"/>
            <person name="Walter F."/>
            <person name="Albersmeier A."/>
            <person name="Kalinowski J."/>
            <person name="Ruckert C."/>
        </authorList>
    </citation>
    <scope>NUCLEOTIDE SEQUENCE</scope>
    <source>
        <strain evidence="3">KCTC 12988</strain>
    </source>
</reference>
<comment type="caution">
    <text evidence="3">The sequence shown here is derived from an EMBL/GenBank/DDBJ whole genome shotgun (WGS) entry which is preliminary data.</text>
</comment>
<dbReference type="Gene3D" id="3.40.50.1820">
    <property type="entry name" value="alpha/beta hydrolase"/>
    <property type="match status" value="1"/>
</dbReference>
<accession>A0A918TT31</accession>
<evidence type="ECO:0000313" key="4">
    <source>
        <dbReference type="Proteomes" id="UP000644507"/>
    </source>
</evidence>
<reference evidence="3" key="2">
    <citation type="submission" date="2020-09" db="EMBL/GenBank/DDBJ databases">
        <authorList>
            <person name="Sun Q."/>
            <person name="Kim S."/>
        </authorList>
    </citation>
    <scope>NUCLEOTIDE SEQUENCE</scope>
    <source>
        <strain evidence="3">KCTC 12988</strain>
    </source>
</reference>
<dbReference type="PANTHER" id="PTHR42916">
    <property type="entry name" value="2-SUCCINYL-5-ENOLPYRUVYL-6-HYDROXY-3-CYCLOHEXENE-1-CARBOXYLATE SYNTHASE"/>
    <property type="match status" value="1"/>
</dbReference>
<gene>
    <name evidence="3" type="ORF">GCM10007100_31440</name>
</gene>
<organism evidence="3 4">
    <name type="scientific">Roseibacillus persicicus</name>
    <dbReference type="NCBI Taxonomy" id="454148"/>
    <lineage>
        <taxon>Bacteria</taxon>
        <taxon>Pseudomonadati</taxon>
        <taxon>Verrucomicrobiota</taxon>
        <taxon>Verrucomicrobiia</taxon>
        <taxon>Verrucomicrobiales</taxon>
        <taxon>Verrucomicrobiaceae</taxon>
        <taxon>Roseibacillus</taxon>
    </lineage>
</organism>
<dbReference type="SUPFAM" id="SSF53474">
    <property type="entry name" value="alpha/beta-Hydrolases"/>
    <property type="match status" value="1"/>
</dbReference>
<dbReference type="InterPro" id="IPR000073">
    <property type="entry name" value="AB_hydrolase_1"/>
</dbReference>
<feature type="domain" description="AB hydrolase-1" evidence="2">
    <location>
        <begin position="34"/>
        <end position="219"/>
    </location>
</feature>
<protein>
    <recommendedName>
        <fullName evidence="2">AB hydrolase-1 domain-containing protein</fullName>
    </recommendedName>
</protein>
<evidence type="ECO:0000259" key="2">
    <source>
        <dbReference type="Pfam" id="PF12697"/>
    </source>
</evidence>
<evidence type="ECO:0000313" key="3">
    <source>
        <dbReference type="EMBL" id="GHC61736.1"/>
    </source>
</evidence>
<dbReference type="Proteomes" id="UP000644507">
    <property type="component" value="Unassembled WGS sequence"/>
</dbReference>
<dbReference type="PANTHER" id="PTHR42916:SF1">
    <property type="entry name" value="PROTEIN PHYLLO, CHLOROPLASTIC"/>
    <property type="match status" value="1"/>
</dbReference>
<dbReference type="AlphaFoldDB" id="A0A918TT31"/>
<dbReference type="Pfam" id="PF12697">
    <property type="entry name" value="Abhydrolase_6"/>
    <property type="match status" value="1"/>
</dbReference>
<keyword evidence="4" id="KW-1185">Reference proteome</keyword>
<evidence type="ECO:0000256" key="1">
    <source>
        <dbReference type="ARBA" id="ARBA00023239"/>
    </source>
</evidence>